<reference evidence="4" key="1">
    <citation type="journal article" date="2019" name="Int. J. Syst. Evol. Microbiol.">
        <title>The Global Catalogue of Microorganisms (GCM) 10K type strain sequencing project: providing services to taxonomists for standard genome sequencing and annotation.</title>
        <authorList>
            <consortium name="The Broad Institute Genomics Platform"/>
            <consortium name="The Broad Institute Genome Sequencing Center for Infectious Disease"/>
            <person name="Wu L."/>
            <person name="Ma J."/>
        </authorList>
    </citation>
    <scope>NUCLEOTIDE SEQUENCE [LARGE SCALE GENOMIC DNA]</scope>
    <source>
        <strain evidence="4">JCM 16929</strain>
    </source>
</reference>
<dbReference type="PANTHER" id="PTHR21666">
    <property type="entry name" value="PEPTIDASE-RELATED"/>
    <property type="match status" value="1"/>
</dbReference>
<sequence>MRGDQTESGTVWVDFPRRQTYAVGIAPGRTDFGAHDECRHRDSEQRGNDVTRQPQGRAARRPAADPGPDRRSWLSQGFAALGISALGLAIAGSMSLTTSAQPMTAGDAPITSASTPADAASSAAGTVDGSVPGAAKAGAGAGTSSVSQPAAAQAFLARDPGVDTSRSEQLRAALAKERAAQRAEDLAKTAEQVTRAVRDQASKARKNTLDATERQIQENAVKLAWARQQRAIAARVAAGNAVATATDSTSTTADPGNTTIPTGGTAVAPVPGAVVGARFGQYGLWSRYHTGLDFRAAAGTPIRAVLPGVVVFAGNVGDWSGNHVAIRHAGGVTTMSSHMSRIAVSAGQSVSAGQIIGYVGETGRAFGPHLHFELYPAGVKYGDVYRAIDPQPWLRAHGLQTH</sequence>
<dbReference type="Gene3D" id="2.70.70.10">
    <property type="entry name" value="Glucose Permease (Domain IIA)"/>
    <property type="match status" value="1"/>
</dbReference>
<evidence type="ECO:0000313" key="3">
    <source>
        <dbReference type="EMBL" id="GAA3606107.1"/>
    </source>
</evidence>
<protein>
    <recommendedName>
        <fullName evidence="2">M23ase beta-sheet core domain-containing protein</fullName>
    </recommendedName>
</protein>
<name>A0ABP6ZDI4_9ACTN</name>
<evidence type="ECO:0000259" key="2">
    <source>
        <dbReference type="Pfam" id="PF01551"/>
    </source>
</evidence>
<proteinExistence type="predicted"/>
<evidence type="ECO:0000313" key="4">
    <source>
        <dbReference type="Proteomes" id="UP001501490"/>
    </source>
</evidence>
<gene>
    <name evidence="3" type="ORF">GCM10022236_04920</name>
</gene>
<evidence type="ECO:0000256" key="1">
    <source>
        <dbReference type="SAM" id="MobiDB-lite"/>
    </source>
</evidence>
<dbReference type="SUPFAM" id="SSF51261">
    <property type="entry name" value="Duplicated hybrid motif"/>
    <property type="match status" value="1"/>
</dbReference>
<feature type="compositionally biased region" description="Low complexity" evidence="1">
    <location>
        <begin position="108"/>
        <end position="127"/>
    </location>
</feature>
<comment type="caution">
    <text evidence="3">The sequence shown here is derived from an EMBL/GenBank/DDBJ whole genome shotgun (WGS) entry which is preliminary data.</text>
</comment>
<dbReference type="InterPro" id="IPR011055">
    <property type="entry name" value="Dup_hybrid_motif"/>
</dbReference>
<dbReference type="InterPro" id="IPR050570">
    <property type="entry name" value="Cell_wall_metabolism_enzyme"/>
</dbReference>
<keyword evidence="4" id="KW-1185">Reference proteome</keyword>
<dbReference type="PANTHER" id="PTHR21666:SF270">
    <property type="entry name" value="MUREIN HYDROLASE ACTIVATOR ENVC"/>
    <property type="match status" value="1"/>
</dbReference>
<feature type="region of interest" description="Disordered" evidence="1">
    <location>
        <begin position="24"/>
        <end position="72"/>
    </location>
</feature>
<feature type="compositionally biased region" description="Basic and acidic residues" evidence="1">
    <location>
        <begin position="32"/>
        <end position="49"/>
    </location>
</feature>
<dbReference type="InterPro" id="IPR016047">
    <property type="entry name" value="M23ase_b-sheet_dom"/>
</dbReference>
<dbReference type="CDD" id="cd12797">
    <property type="entry name" value="M23_peptidase"/>
    <property type="match status" value="1"/>
</dbReference>
<feature type="region of interest" description="Disordered" evidence="1">
    <location>
        <begin position="101"/>
        <end position="127"/>
    </location>
</feature>
<accession>A0ABP6ZDI4</accession>
<dbReference type="Proteomes" id="UP001501490">
    <property type="component" value="Unassembled WGS sequence"/>
</dbReference>
<organism evidence="3 4">
    <name type="scientific">Microlunatus ginsengisoli</name>
    <dbReference type="NCBI Taxonomy" id="363863"/>
    <lineage>
        <taxon>Bacteria</taxon>
        <taxon>Bacillati</taxon>
        <taxon>Actinomycetota</taxon>
        <taxon>Actinomycetes</taxon>
        <taxon>Propionibacteriales</taxon>
        <taxon>Propionibacteriaceae</taxon>
        <taxon>Microlunatus</taxon>
    </lineage>
</organism>
<feature type="domain" description="M23ase beta-sheet core" evidence="2">
    <location>
        <begin position="288"/>
        <end position="378"/>
    </location>
</feature>
<dbReference type="Pfam" id="PF01551">
    <property type="entry name" value="Peptidase_M23"/>
    <property type="match status" value="1"/>
</dbReference>
<dbReference type="EMBL" id="BAABAB010000005">
    <property type="protein sequence ID" value="GAA3606107.1"/>
    <property type="molecule type" value="Genomic_DNA"/>
</dbReference>